<accession>M9R9I5</accession>
<organism evidence="1 2">
    <name type="scientific">Octadecabacter antarcticus 307</name>
    <dbReference type="NCBI Taxonomy" id="391626"/>
    <lineage>
        <taxon>Bacteria</taxon>
        <taxon>Pseudomonadati</taxon>
        <taxon>Pseudomonadota</taxon>
        <taxon>Alphaproteobacteria</taxon>
        <taxon>Rhodobacterales</taxon>
        <taxon>Roseobacteraceae</taxon>
        <taxon>Octadecabacter</taxon>
    </lineage>
</organism>
<dbReference type="STRING" id="391626.OAN307_c33630"/>
<dbReference type="PROSITE" id="PS51257">
    <property type="entry name" value="PROKAR_LIPOPROTEIN"/>
    <property type="match status" value="1"/>
</dbReference>
<name>M9R9I5_9RHOB</name>
<evidence type="ECO:0000313" key="1">
    <source>
        <dbReference type="EMBL" id="AGI68867.1"/>
    </source>
</evidence>
<sequence length="161" mass="17109">MLRATFLGTAVLITLTGCARIADSRFNPVNWFGSSTAAPLDANGQTRPLVPENRRSVVVDNRTLVQSITSLSIDRTPSGSIVRAVGVAQTQGYFNAELVSRGIADGVLDLEFRAQAPTAFEVPGTTQSREISAAYVIDRGDLSAVRSVRVTAATNARTSAR</sequence>
<dbReference type="eggNOG" id="ENOG5032YYC">
    <property type="taxonomic scope" value="Bacteria"/>
</dbReference>
<gene>
    <name evidence="1" type="ORF">OAN307_c33630</name>
</gene>
<proteinExistence type="predicted"/>
<dbReference type="RefSeq" id="WP_015500844.1">
    <property type="nucleotide sequence ID" value="NC_020911.1"/>
</dbReference>
<dbReference type="AlphaFoldDB" id="M9R9I5"/>
<dbReference type="EMBL" id="CP003740">
    <property type="protein sequence ID" value="AGI68867.1"/>
    <property type="molecule type" value="Genomic_DNA"/>
</dbReference>
<dbReference type="OrthoDB" id="7773807at2"/>
<evidence type="ECO:0000313" key="2">
    <source>
        <dbReference type="Proteomes" id="UP000005307"/>
    </source>
</evidence>
<protein>
    <recommendedName>
        <fullName evidence="3">Lipoprotein</fullName>
    </recommendedName>
</protein>
<reference evidence="1 2" key="1">
    <citation type="journal article" date="2013" name="PLoS ONE">
        <title>Poles Apart: Arctic and Antarctic Octadecabacter strains Share High Genome Plasticity and a New Type of Xanthorhodopsin.</title>
        <authorList>
            <person name="Vollmers J."/>
            <person name="Voget S."/>
            <person name="Dietrich S."/>
            <person name="Gollnow K."/>
            <person name="Smits M."/>
            <person name="Meyer K."/>
            <person name="Brinkhoff T."/>
            <person name="Simon M."/>
            <person name="Daniel R."/>
        </authorList>
    </citation>
    <scope>NUCLEOTIDE SEQUENCE [LARGE SCALE GENOMIC DNA]</scope>
    <source>
        <strain evidence="1 2">307</strain>
    </source>
</reference>
<keyword evidence="2" id="KW-1185">Reference proteome</keyword>
<dbReference type="HOGENOM" id="CLU_135047_0_0_5"/>
<evidence type="ECO:0008006" key="3">
    <source>
        <dbReference type="Google" id="ProtNLM"/>
    </source>
</evidence>
<dbReference type="KEGG" id="oat:OAN307_c33630"/>
<dbReference type="Proteomes" id="UP000005307">
    <property type="component" value="Chromosome"/>
</dbReference>